<organism evidence="2 3">
    <name type="scientific">Microcystis aeruginosa FD4</name>
    <dbReference type="NCBI Taxonomy" id="2686288"/>
    <lineage>
        <taxon>Bacteria</taxon>
        <taxon>Bacillati</taxon>
        <taxon>Cyanobacteriota</taxon>
        <taxon>Cyanophyceae</taxon>
        <taxon>Oscillatoriophycideae</taxon>
        <taxon>Chroococcales</taxon>
        <taxon>Microcystaceae</taxon>
        <taxon>Microcystis</taxon>
    </lineage>
</organism>
<feature type="domain" description="Nucleotidyl transferase" evidence="1">
    <location>
        <begin position="4"/>
        <end position="224"/>
    </location>
</feature>
<dbReference type="AlphaFoldDB" id="A0A857D3T9"/>
<dbReference type="InterPro" id="IPR029044">
    <property type="entry name" value="Nucleotide-diphossugar_trans"/>
</dbReference>
<evidence type="ECO:0000313" key="3">
    <source>
        <dbReference type="Proteomes" id="UP000438345"/>
    </source>
</evidence>
<dbReference type="InterPro" id="IPR005835">
    <property type="entry name" value="NTP_transferase_dom"/>
</dbReference>
<evidence type="ECO:0000313" key="2">
    <source>
        <dbReference type="EMBL" id="QGZ90317.1"/>
    </source>
</evidence>
<protein>
    <submittedName>
        <fullName evidence="2">NTP transferase domain-containing protein</fullName>
    </submittedName>
</protein>
<proteinExistence type="predicted"/>
<dbReference type="GO" id="GO:0016740">
    <property type="term" value="F:transferase activity"/>
    <property type="evidence" value="ECO:0007669"/>
    <property type="project" value="UniProtKB-KW"/>
</dbReference>
<dbReference type="CDD" id="cd06915">
    <property type="entry name" value="NTP_transferase_WcbM_like"/>
    <property type="match status" value="1"/>
</dbReference>
<gene>
    <name evidence="2" type="ORF">GQR42_12990</name>
</gene>
<dbReference type="Pfam" id="PF00483">
    <property type="entry name" value="NTP_transferase"/>
    <property type="match status" value="1"/>
</dbReference>
<evidence type="ECO:0000259" key="1">
    <source>
        <dbReference type="Pfam" id="PF00483"/>
    </source>
</evidence>
<accession>A0A857D3T9</accession>
<reference evidence="2 3" key="1">
    <citation type="submission" date="2019-12" db="EMBL/GenBank/DDBJ databases">
        <title>Complete genome sequence of Microcystis aeruginosa strain FD4.</title>
        <authorList>
            <person name="Urakawa H."/>
        </authorList>
    </citation>
    <scope>NUCLEOTIDE SEQUENCE [LARGE SCALE GENOMIC DNA]</scope>
    <source>
        <strain evidence="2 3">FD4</strain>
    </source>
</reference>
<sequence length="242" mass="27773">MDVIILAGGLGTRLRSVINTLPKPMAPVADRPFLEYLLDYLISQKITNKFLVSVGYEYQKIIDHFGDNYKEYELNYLIEDTPLGTGGALRLALNKIETEQALIVNGDTLFNVNLSALINLHNQKKSLITLALKPLTDFERYNNVLLDDDQKIIGFESKKYQHKGYINGGIYCVGKNILYSFDLPSKFSFEDDFLKVHTEKVPMYGFISDEYFIDIGIPQDYEKSQIELPELFNSRNQVQHRD</sequence>
<name>A0A857D3T9_MICAE</name>
<dbReference type="EMBL" id="CP046973">
    <property type="protein sequence ID" value="QGZ90317.1"/>
    <property type="molecule type" value="Genomic_DNA"/>
</dbReference>
<dbReference type="Proteomes" id="UP000438345">
    <property type="component" value="Chromosome"/>
</dbReference>
<dbReference type="RefSeq" id="WP_158200273.1">
    <property type="nucleotide sequence ID" value="NZ_CP046973.1"/>
</dbReference>
<dbReference type="SUPFAM" id="SSF53448">
    <property type="entry name" value="Nucleotide-diphospho-sugar transferases"/>
    <property type="match status" value="1"/>
</dbReference>
<keyword evidence="2" id="KW-0808">Transferase</keyword>
<dbReference type="InterPro" id="IPR050486">
    <property type="entry name" value="Mannose-1P_guanyltransferase"/>
</dbReference>
<dbReference type="PANTHER" id="PTHR22572">
    <property type="entry name" value="SUGAR-1-PHOSPHATE GUANYL TRANSFERASE"/>
    <property type="match status" value="1"/>
</dbReference>
<dbReference type="Gene3D" id="3.90.550.10">
    <property type="entry name" value="Spore Coat Polysaccharide Biosynthesis Protein SpsA, Chain A"/>
    <property type="match status" value="1"/>
</dbReference>